<dbReference type="PANTHER" id="PTHR47196">
    <property type="entry name" value="KELCH DOMAIN-CONTAINING PROTEIN 9"/>
    <property type="match status" value="1"/>
</dbReference>
<dbReference type="InterPro" id="IPR042941">
    <property type="entry name" value="KLDC9"/>
</dbReference>
<dbReference type="SUPFAM" id="SSF50965">
    <property type="entry name" value="Galactose oxidase, central domain"/>
    <property type="match status" value="1"/>
</dbReference>
<dbReference type="Pfam" id="PF24981">
    <property type="entry name" value="Beta-prop_ATRN-LZTR1"/>
    <property type="match status" value="1"/>
</dbReference>
<evidence type="ECO:0000313" key="4">
    <source>
        <dbReference type="EMBL" id="CBY18870.1"/>
    </source>
</evidence>
<keyword evidence="1" id="KW-0880">Kelch repeat</keyword>
<dbReference type="EMBL" id="FN653028">
    <property type="protein sequence ID" value="CBY18870.1"/>
    <property type="molecule type" value="Genomic_DNA"/>
</dbReference>
<organism evidence="4">
    <name type="scientific">Oikopleura dioica</name>
    <name type="common">Tunicate</name>
    <dbReference type="NCBI Taxonomy" id="34765"/>
    <lineage>
        <taxon>Eukaryota</taxon>
        <taxon>Metazoa</taxon>
        <taxon>Chordata</taxon>
        <taxon>Tunicata</taxon>
        <taxon>Appendicularia</taxon>
        <taxon>Copelata</taxon>
        <taxon>Oikopleuridae</taxon>
        <taxon>Oikopleura</taxon>
    </lineage>
</organism>
<dbReference type="EMBL" id="FN654357">
    <property type="protein sequence ID" value="CBY32521.1"/>
    <property type="molecule type" value="Genomic_DNA"/>
</dbReference>
<dbReference type="OrthoDB" id="10251809at2759"/>
<evidence type="ECO:0000259" key="3">
    <source>
        <dbReference type="Pfam" id="PF24981"/>
    </source>
</evidence>
<dbReference type="PANTHER" id="PTHR47196:SF1">
    <property type="entry name" value="KELCH DOMAIN-CONTAINING PROTEIN 9"/>
    <property type="match status" value="1"/>
</dbReference>
<dbReference type="Proteomes" id="UP000011014">
    <property type="component" value="Unassembled WGS sequence"/>
</dbReference>
<feature type="domain" description="Attractin/MKLN-like beta-propeller" evidence="3">
    <location>
        <begin position="7"/>
        <end position="256"/>
    </location>
</feature>
<evidence type="ECO:0000256" key="2">
    <source>
        <dbReference type="ARBA" id="ARBA00022737"/>
    </source>
</evidence>
<dbReference type="AlphaFoldDB" id="E4X847"/>
<evidence type="ECO:0000313" key="6">
    <source>
        <dbReference type="Proteomes" id="UP000001307"/>
    </source>
</evidence>
<keyword evidence="6" id="KW-1185">Reference proteome</keyword>
<dbReference type="GO" id="GO:0030332">
    <property type="term" value="F:cyclin binding"/>
    <property type="evidence" value="ECO:0007669"/>
    <property type="project" value="TreeGrafter"/>
</dbReference>
<reference evidence="4" key="1">
    <citation type="journal article" date="2010" name="Science">
        <title>Plasticity of animal genome architecture unmasked by rapid evolution of a pelagic tunicate.</title>
        <authorList>
            <person name="Denoeud F."/>
            <person name="Henriet S."/>
            <person name="Mungpakdee S."/>
            <person name="Aury J.M."/>
            <person name="Da Silva C."/>
            <person name="Brinkmann H."/>
            <person name="Mikhaleva J."/>
            <person name="Olsen L.C."/>
            <person name="Jubin C."/>
            <person name="Canestro C."/>
            <person name="Bouquet J.M."/>
            <person name="Danks G."/>
            <person name="Poulain J."/>
            <person name="Campsteijn C."/>
            <person name="Adamski M."/>
            <person name="Cross I."/>
            <person name="Yadetie F."/>
            <person name="Muffato M."/>
            <person name="Louis A."/>
            <person name="Butcher S."/>
            <person name="Tsagkogeorga G."/>
            <person name="Konrad A."/>
            <person name="Singh S."/>
            <person name="Jensen M.F."/>
            <person name="Cong E.H."/>
            <person name="Eikeseth-Otteraa H."/>
            <person name="Noel B."/>
            <person name="Anthouard V."/>
            <person name="Porcel B.M."/>
            <person name="Kachouri-Lafond R."/>
            <person name="Nishino A."/>
            <person name="Ugolini M."/>
            <person name="Chourrout P."/>
            <person name="Nishida H."/>
            <person name="Aasland R."/>
            <person name="Huzurbazar S."/>
            <person name="Westhof E."/>
            <person name="Delsuc F."/>
            <person name="Lehrach H."/>
            <person name="Reinhardt R."/>
            <person name="Weissenbach J."/>
            <person name="Roy S.W."/>
            <person name="Artiguenave F."/>
            <person name="Postlethwait J.H."/>
            <person name="Manak J.R."/>
            <person name="Thompson E.M."/>
            <person name="Jaillon O."/>
            <person name="Du Pasquier L."/>
            <person name="Boudinot P."/>
            <person name="Liberles D.A."/>
            <person name="Volff J.N."/>
            <person name="Philippe H."/>
            <person name="Lenhard B."/>
            <person name="Roest Crollius H."/>
            <person name="Wincker P."/>
            <person name="Chourrout D."/>
        </authorList>
    </citation>
    <scope>NUCLEOTIDE SEQUENCE [LARGE SCALE GENOMIC DNA]</scope>
</reference>
<gene>
    <name evidence="4" type="ORF">GSOID_T00003739001</name>
    <name evidence="5" type="ORF">GSOID_T00031860001</name>
</gene>
<dbReference type="InterPro" id="IPR056737">
    <property type="entry name" value="Beta-prop_ATRN-MKLN-like"/>
</dbReference>
<protein>
    <recommendedName>
        <fullName evidence="3">Attractin/MKLN-like beta-propeller domain-containing protein</fullName>
    </recommendedName>
</protein>
<sequence length="272" mass="30596">MAIRDFKLLLVGGWDGLKRRHQCWFFNLRTHQWILLRETIPSGDVEQSPAGLSSHSLCPISADSYVVTGREGSVRFQKRFACIFSVKISEAEGEVPKYEYARVSHQMGSRSGHSSHYAASFCRGRKKSPALLMIGGRNEETIDSMPLASFSNVQTPNYDVRQKEILYSVKMKLNSIKPAFRIHACVTVDNWIILHGGLVFNKIRDNVLGDSLIIYDSNTSRWYTIKISAGKSCILKRFGHSLASINGKFYILGGSQSDETIISQMVELVIEN</sequence>
<dbReference type="Gene3D" id="2.120.10.80">
    <property type="entry name" value="Kelch-type beta propeller"/>
    <property type="match status" value="2"/>
</dbReference>
<dbReference type="InterPro" id="IPR011043">
    <property type="entry name" value="Gal_Oxase/kelch_b-propeller"/>
</dbReference>
<keyword evidence="2" id="KW-0677">Repeat</keyword>
<accession>E4X847</accession>
<proteinExistence type="predicted"/>
<dbReference type="InterPro" id="IPR015915">
    <property type="entry name" value="Kelch-typ_b-propeller"/>
</dbReference>
<evidence type="ECO:0000313" key="5">
    <source>
        <dbReference type="EMBL" id="CBY32521.1"/>
    </source>
</evidence>
<evidence type="ECO:0000256" key="1">
    <source>
        <dbReference type="ARBA" id="ARBA00022441"/>
    </source>
</evidence>
<dbReference type="InParanoid" id="E4X847"/>
<name>E4X847_OIKDI</name>
<dbReference type="Proteomes" id="UP000001307">
    <property type="component" value="Unassembled WGS sequence"/>
</dbReference>